<evidence type="ECO:0000313" key="2">
    <source>
        <dbReference type="EMBL" id="KAH7040702.1"/>
    </source>
</evidence>
<evidence type="ECO:0000256" key="1">
    <source>
        <dbReference type="SAM" id="MobiDB-lite"/>
    </source>
</evidence>
<feature type="compositionally biased region" description="Basic and acidic residues" evidence="1">
    <location>
        <begin position="428"/>
        <end position="437"/>
    </location>
</feature>
<proteinExistence type="predicted"/>
<dbReference type="OrthoDB" id="5404794at2759"/>
<feature type="compositionally biased region" description="Polar residues" evidence="1">
    <location>
        <begin position="651"/>
        <end position="662"/>
    </location>
</feature>
<accession>A0A9P8YIN2</accession>
<evidence type="ECO:0000313" key="3">
    <source>
        <dbReference type="Proteomes" id="UP000756346"/>
    </source>
</evidence>
<sequence length="683" mass="74676">MAHPRRVVADSDDDDDDERDEDEEVDLIAHDAATQGDEWQRDHSPSQRQKVPDVAQPPLSTPQAEPLSPEHRPRSRREERRRREEQGADSSFSNENHGDQSSDSTSQSVFARIAAAQQEKVLQQSRLIENIVRQSQRVVGVGADDNGNGNGAEVNGIWNADESSSASGQPHVVLGFDSTASSIPAQARKHDEWDIPSSPEAAEERLPTKSETRRTTTTRRARESLESIGEDATEGASKVTTDSVDDELTGHLSLPQAKRQRVSLHDTLGDSTKGFYVAPSHLTTMQKLEYQRVSVPQNSLTVEATKGTPISQQLKSSGATTIAYTTPSRYASSGGRYPWESSVVVEDEGDHEVINIPSSPDVFAQEGPSILPQLEADLPEAGPEASFASPVRSSIRGSGKKRKSVKKSADDEDEDELAGTDDMWAFQGKDEPEEAYRPRPSRRRMKAASPNKDETHGHESKPDEKHEEDELALTNNDEQTSAMGRKRRVEVHEDEEKTPEVAIVPKKRGRKKKQPPAAEMPVEATVVEDGAGAQHSEQNLEAGLSEDIVNELPEAPKKRRGRPKKSDKAKIASVAEPGADGQDNAVLNTKNEGDDQKNRTGVSADEEKRHSPSPKRTALETKDVNTGGSLKEVPKPEGDAGEMSSAKPVAKSSTPMGLQRTAQYRVGLSKKSRIAPLLKIIRK</sequence>
<keyword evidence="3" id="KW-1185">Reference proteome</keyword>
<feature type="compositionally biased region" description="Basic and acidic residues" evidence="1">
    <location>
        <begin position="490"/>
        <end position="499"/>
    </location>
</feature>
<protein>
    <submittedName>
        <fullName evidence="2">Uncharacterized protein</fullName>
    </submittedName>
</protein>
<dbReference type="EMBL" id="JAGTJQ010000001">
    <property type="protein sequence ID" value="KAH7040702.1"/>
    <property type="molecule type" value="Genomic_DNA"/>
</dbReference>
<feature type="region of interest" description="Disordered" evidence="1">
    <location>
        <begin position="377"/>
        <end position="662"/>
    </location>
</feature>
<gene>
    <name evidence="2" type="ORF">B0I36DRAFT_344399</name>
</gene>
<comment type="caution">
    <text evidence="2">The sequence shown here is derived from an EMBL/GenBank/DDBJ whole genome shotgun (WGS) entry which is preliminary data.</text>
</comment>
<feature type="compositionally biased region" description="Acidic residues" evidence="1">
    <location>
        <begin position="10"/>
        <end position="26"/>
    </location>
</feature>
<feature type="region of interest" description="Disordered" evidence="1">
    <location>
        <begin position="141"/>
        <end position="263"/>
    </location>
</feature>
<feature type="compositionally biased region" description="Basic and acidic residues" evidence="1">
    <location>
        <begin position="451"/>
        <end position="465"/>
    </location>
</feature>
<dbReference type="AlphaFoldDB" id="A0A9P8YIN2"/>
<feature type="compositionally biased region" description="Low complexity" evidence="1">
    <location>
        <begin position="141"/>
        <end position="156"/>
    </location>
</feature>
<feature type="compositionally biased region" description="Basic and acidic residues" evidence="1">
    <location>
        <begin position="202"/>
        <end position="225"/>
    </location>
</feature>
<feature type="compositionally biased region" description="Basic and acidic residues" evidence="1">
    <location>
        <begin position="68"/>
        <end position="86"/>
    </location>
</feature>
<feature type="compositionally biased region" description="Acidic residues" evidence="1">
    <location>
        <begin position="410"/>
        <end position="419"/>
    </location>
</feature>
<feature type="compositionally biased region" description="Polar residues" evidence="1">
    <location>
        <begin position="88"/>
        <end position="109"/>
    </location>
</feature>
<feature type="compositionally biased region" description="Polar residues" evidence="1">
    <location>
        <begin position="473"/>
        <end position="482"/>
    </location>
</feature>
<dbReference type="RefSeq" id="XP_046018757.1">
    <property type="nucleotide sequence ID" value="XM_046156254.1"/>
</dbReference>
<feature type="compositionally biased region" description="Basic residues" evidence="1">
    <location>
        <begin position="505"/>
        <end position="514"/>
    </location>
</feature>
<dbReference type="GeneID" id="70185800"/>
<dbReference type="Proteomes" id="UP000756346">
    <property type="component" value="Unassembled WGS sequence"/>
</dbReference>
<name>A0A9P8YIN2_9PEZI</name>
<reference evidence="2" key="1">
    <citation type="journal article" date="2021" name="Nat. Commun.">
        <title>Genetic determinants of endophytism in the Arabidopsis root mycobiome.</title>
        <authorList>
            <person name="Mesny F."/>
            <person name="Miyauchi S."/>
            <person name="Thiergart T."/>
            <person name="Pickel B."/>
            <person name="Atanasova L."/>
            <person name="Karlsson M."/>
            <person name="Huettel B."/>
            <person name="Barry K.W."/>
            <person name="Haridas S."/>
            <person name="Chen C."/>
            <person name="Bauer D."/>
            <person name="Andreopoulos W."/>
            <person name="Pangilinan J."/>
            <person name="LaButti K."/>
            <person name="Riley R."/>
            <person name="Lipzen A."/>
            <person name="Clum A."/>
            <person name="Drula E."/>
            <person name="Henrissat B."/>
            <person name="Kohler A."/>
            <person name="Grigoriev I.V."/>
            <person name="Martin F.M."/>
            <person name="Hacquard S."/>
        </authorList>
    </citation>
    <scope>NUCLEOTIDE SEQUENCE</scope>
    <source>
        <strain evidence="2">MPI-CAGE-CH-0230</strain>
    </source>
</reference>
<organism evidence="2 3">
    <name type="scientific">Microdochium trichocladiopsis</name>
    <dbReference type="NCBI Taxonomy" id="1682393"/>
    <lineage>
        <taxon>Eukaryota</taxon>
        <taxon>Fungi</taxon>
        <taxon>Dikarya</taxon>
        <taxon>Ascomycota</taxon>
        <taxon>Pezizomycotina</taxon>
        <taxon>Sordariomycetes</taxon>
        <taxon>Xylariomycetidae</taxon>
        <taxon>Xylariales</taxon>
        <taxon>Microdochiaceae</taxon>
        <taxon>Microdochium</taxon>
    </lineage>
</organism>
<feature type="region of interest" description="Disordered" evidence="1">
    <location>
        <begin position="1"/>
        <end position="110"/>
    </location>
</feature>